<keyword evidence="1" id="KW-0805">Transcription regulation</keyword>
<dbReference type="SUPFAM" id="SSF46955">
    <property type="entry name" value="Putative DNA-binding domain"/>
    <property type="match status" value="1"/>
</dbReference>
<feature type="domain" description="HTH merR-type" evidence="6">
    <location>
        <begin position="15"/>
        <end position="84"/>
    </location>
</feature>
<evidence type="ECO:0000256" key="5">
    <source>
        <dbReference type="SAM" id="MobiDB-lite"/>
    </source>
</evidence>
<evidence type="ECO:0000256" key="2">
    <source>
        <dbReference type="ARBA" id="ARBA00023125"/>
    </source>
</evidence>
<name>A0ABN2KTN5_9MICC</name>
<protein>
    <recommendedName>
        <fullName evidence="6">HTH merR-type domain-containing protein</fullName>
    </recommendedName>
</protein>
<dbReference type="InterPro" id="IPR036244">
    <property type="entry name" value="TipA-like_antibiotic-bd"/>
</dbReference>
<keyword evidence="4" id="KW-0804">Transcription</keyword>
<dbReference type="Gene3D" id="1.10.1660.10">
    <property type="match status" value="1"/>
</dbReference>
<evidence type="ECO:0000259" key="6">
    <source>
        <dbReference type="PROSITE" id="PS50937"/>
    </source>
</evidence>
<keyword evidence="3" id="KW-0010">Activator</keyword>
<dbReference type="InterPro" id="IPR012925">
    <property type="entry name" value="TipAS_dom"/>
</dbReference>
<feature type="compositionally biased region" description="Low complexity" evidence="5">
    <location>
        <begin position="253"/>
        <end position="262"/>
    </location>
</feature>
<dbReference type="InterPro" id="IPR000551">
    <property type="entry name" value="MerR-type_HTH_dom"/>
</dbReference>
<dbReference type="Pfam" id="PF07739">
    <property type="entry name" value="TipAS"/>
    <property type="match status" value="1"/>
</dbReference>
<proteinExistence type="predicted"/>
<organism evidence="7 8">
    <name type="scientific">Kocuria aegyptia</name>
    <dbReference type="NCBI Taxonomy" id="330943"/>
    <lineage>
        <taxon>Bacteria</taxon>
        <taxon>Bacillati</taxon>
        <taxon>Actinomycetota</taxon>
        <taxon>Actinomycetes</taxon>
        <taxon>Micrococcales</taxon>
        <taxon>Micrococcaceae</taxon>
        <taxon>Kocuria</taxon>
    </lineage>
</organism>
<evidence type="ECO:0000256" key="1">
    <source>
        <dbReference type="ARBA" id="ARBA00023015"/>
    </source>
</evidence>
<dbReference type="PRINTS" id="PR00040">
    <property type="entry name" value="HTHMERR"/>
</dbReference>
<dbReference type="PROSITE" id="PS50937">
    <property type="entry name" value="HTH_MERR_2"/>
    <property type="match status" value="1"/>
</dbReference>
<dbReference type="Proteomes" id="UP001501204">
    <property type="component" value="Unassembled WGS sequence"/>
</dbReference>
<keyword evidence="2" id="KW-0238">DNA-binding</keyword>
<evidence type="ECO:0000256" key="3">
    <source>
        <dbReference type="ARBA" id="ARBA00023159"/>
    </source>
</evidence>
<sequence>MEDMDGQWPGAAGERLTVGQVAERFGVTVRTLHHYDDVGLLRPGERSAGGYRLYTEDDLLRLRHVVVYRRLGLPLERIEELLAAEDPGSVLAHLRRQRESVLARLAELADLVTAIDRALEKEMTGIDLTPEERRELFGEGFSDEYAAEAERRWGGTEAWEQSRRRAAGYDQEDWRRIAAETTAINERFAEARRAGLPADSPEAMDVAEAARRQIHERFYDLSPEFHRALGDMCTWRTRGSRRPTRTWSPVWRSTSATRSTPTPTAPPAEDPAAHPAGSPWARSPPERSGGLRAHGGLGAQRGRGYWGVVGARATLEGAGRGGRRSTIGARRNP</sequence>
<dbReference type="SMART" id="SM00422">
    <property type="entry name" value="HTH_MERR"/>
    <property type="match status" value="1"/>
</dbReference>
<gene>
    <name evidence="7" type="ORF">GCM10009767_25620</name>
</gene>
<evidence type="ECO:0000313" key="8">
    <source>
        <dbReference type="Proteomes" id="UP001501204"/>
    </source>
</evidence>
<dbReference type="PANTHER" id="PTHR30204:SF90">
    <property type="entry name" value="HTH-TYPE TRANSCRIPTIONAL ACTIVATOR MTA"/>
    <property type="match status" value="1"/>
</dbReference>
<reference evidence="7 8" key="1">
    <citation type="journal article" date="2019" name="Int. J. Syst. Evol. Microbiol.">
        <title>The Global Catalogue of Microorganisms (GCM) 10K type strain sequencing project: providing services to taxonomists for standard genome sequencing and annotation.</title>
        <authorList>
            <consortium name="The Broad Institute Genomics Platform"/>
            <consortium name="The Broad Institute Genome Sequencing Center for Infectious Disease"/>
            <person name="Wu L."/>
            <person name="Ma J."/>
        </authorList>
    </citation>
    <scope>NUCLEOTIDE SEQUENCE [LARGE SCALE GENOMIC DNA]</scope>
    <source>
        <strain evidence="7 8">JCM 14735</strain>
    </source>
</reference>
<feature type="region of interest" description="Disordered" evidence="5">
    <location>
        <begin position="238"/>
        <end position="333"/>
    </location>
</feature>
<dbReference type="Gene3D" id="1.10.490.50">
    <property type="entry name" value="Antibiotic binding domain of TipA-like multidrug resistance regulators"/>
    <property type="match status" value="1"/>
</dbReference>
<dbReference type="Pfam" id="PF13411">
    <property type="entry name" value="MerR_1"/>
    <property type="match status" value="1"/>
</dbReference>
<feature type="compositionally biased region" description="Gly residues" evidence="5">
    <location>
        <begin position="292"/>
        <end position="307"/>
    </location>
</feature>
<dbReference type="PANTHER" id="PTHR30204">
    <property type="entry name" value="REDOX-CYCLING DRUG-SENSING TRANSCRIPTIONAL ACTIVATOR SOXR"/>
    <property type="match status" value="1"/>
</dbReference>
<keyword evidence="8" id="KW-1185">Reference proteome</keyword>
<comment type="caution">
    <text evidence="7">The sequence shown here is derived from an EMBL/GenBank/DDBJ whole genome shotgun (WGS) entry which is preliminary data.</text>
</comment>
<dbReference type="SUPFAM" id="SSF89082">
    <property type="entry name" value="Antibiotic binding domain of TipA-like multidrug resistance regulators"/>
    <property type="match status" value="1"/>
</dbReference>
<dbReference type="CDD" id="cd01106">
    <property type="entry name" value="HTH_TipAL-Mta"/>
    <property type="match status" value="1"/>
</dbReference>
<dbReference type="InterPro" id="IPR009061">
    <property type="entry name" value="DNA-bd_dom_put_sf"/>
</dbReference>
<evidence type="ECO:0000256" key="4">
    <source>
        <dbReference type="ARBA" id="ARBA00023163"/>
    </source>
</evidence>
<dbReference type="InterPro" id="IPR047057">
    <property type="entry name" value="MerR_fam"/>
</dbReference>
<dbReference type="EMBL" id="BAAAOA010000029">
    <property type="protein sequence ID" value="GAA1765845.1"/>
    <property type="molecule type" value="Genomic_DNA"/>
</dbReference>
<evidence type="ECO:0000313" key="7">
    <source>
        <dbReference type="EMBL" id="GAA1765845.1"/>
    </source>
</evidence>
<accession>A0ABN2KTN5</accession>